<proteinExistence type="predicted"/>
<name>X0REX6_9ZZZZ</name>
<sequence length="72" mass="8226">MENAEGRMKDGDRVRLLIISPMGRTHRWLTGVLDVTMGQVGRVVLDKPTRLPPDYQRWTVWDGPLRLLKGVA</sequence>
<evidence type="ECO:0000313" key="1">
    <source>
        <dbReference type="EMBL" id="GAF67318.1"/>
    </source>
</evidence>
<organism evidence="1">
    <name type="scientific">marine sediment metagenome</name>
    <dbReference type="NCBI Taxonomy" id="412755"/>
    <lineage>
        <taxon>unclassified sequences</taxon>
        <taxon>metagenomes</taxon>
        <taxon>ecological metagenomes</taxon>
    </lineage>
</organism>
<dbReference type="EMBL" id="BARS01007533">
    <property type="protein sequence ID" value="GAF67318.1"/>
    <property type="molecule type" value="Genomic_DNA"/>
</dbReference>
<accession>X0REX6</accession>
<protein>
    <submittedName>
        <fullName evidence="1">Uncharacterized protein</fullName>
    </submittedName>
</protein>
<dbReference type="AlphaFoldDB" id="X0REX6"/>
<gene>
    <name evidence="1" type="ORF">S01H1_14474</name>
</gene>
<reference evidence="1" key="1">
    <citation type="journal article" date="2014" name="Front. Microbiol.">
        <title>High frequency of phylogenetically diverse reductive dehalogenase-homologous genes in deep subseafloor sedimentary metagenomes.</title>
        <authorList>
            <person name="Kawai M."/>
            <person name="Futagami T."/>
            <person name="Toyoda A."/>
            <person name="Takaki Y."/>
            <person name="Nishi S."/>
            <person name="Hori S."/>
            <person name="Arai W."/>
            <person name="Tsubouchi T."/>
            <person name="Morono Y."/>
            <person name="Uchiyama I."/>
            <person name="Ito T."/>
            <person name="Fujiyama A."/>
            <person name="Inagaki F."/>
            <person name="Takami H."/>
        </authorList>
    </citation>
    <scope>NUCLEOTIDE SEQUENCE</scope>
    <source>
        <strain evidence="1">Expedition CK06-06</strain>
    </source>
</reference>
<comment type="caution">
    <text evidence="1">The sequence shown here is derived from an EMBL/GenBank/DDBJ whole genome shotgun (WGS) entry which is preliminary data.</text>
</comment>